<feature type="region of interest" description="Disordered" evidence="1">
    <location>
        <begin position="173"/>
        <end position="199"/>
    </location>
</feature>
<protein>
    <submittedName>
        <fullName evidence="2">Uncharacterized protein</fullName>
    </submittedName>
</protein>
<comment type="caution">
    <text evidence="2">The sequence shown here is derived from an EMBL/GenBank/DDBJ whole genome shotgun (WGS) entry which is preliminary data.</text>
</comment>
<evidence type="ECO:0000256" key="1">
    <source>
        <dbReference type="SAM" id="MobiDB-lite"/>
    </source>
</evidence>
<evidence type="ECO:0000313" key="3">
    <source>
        <dbReference type="Proteomes" id="UP000591131"/>
    </source>
</evidence>
<proteinExistence type="predicted"/>
<reference evidence="2 3" key="1">
    <citation type="submission" date="2020-04" db="EMBL/GenBank/DDBJ databases">
        <title>Perkinsus chesapeaki whole genome sequence.</title>
        <authorList>
            <person name="Bogema D.R."/>
        </authorList>
    </citation>
    <scope>NUCLEOTIDE SEQUENCE [LARGE SCALE GENOMIC DNA]</scope>
    <source>
        <strain evidence="2">ATCC PRA-425</strain>
    </source>
</reference>
<dbReference type="AlphaFoldDB" id="A0A7J6N0U4"/>
<organism evidence="2 3">
    <name type="scientific">Perkinsus chesapeaki</name>
    <name type="common">Clam parasite</name>
    <name type="synonym">Perkinsus andrewsi</name>
    <dbReference type="NCBI Taxonomy" id="330153"/>
    <lineage>
        <taxon>Eukaryota</taxon>
        <taxon>Sar</taxon>
        <taxon>Alveolata</taxon>
        <taxon>Perkinsozoa</taxon>
        <taxon>Perkinsea</taxon>
        <taxon>Perkinsida</taxon>
        <taxon>Perkinsidae</taxon>
        <taxon>Perkinsus</taxon>
    </lineage>
</organism>
<gene>
    <name evidence="2" type="ORF">FOL47_000907</name>
</gene>
<sequence length="557" mass="62813">MARVFHIVDSLTEQEAEADLGAVKLTIQEWLTHHRLDDFISEVQVINVEFESAQWASQASVRVSHAGDTLRRSLALPDLSNISSTSLGRRHPRSRLVMEDIELEFEDLANEFRAARTAGSPKYSPIRKPSNLTERDVDLDEEECDGTEEIFPSTGHTVNMVSDQAIEAVSPKSGRTRFGASPSVLRRSHKARAGGAPGAIANMQRSLLRRSNGKAPLNSHKQRQADHTYTLSADRLESTRPACQENIARIEVVNRQMVLHSSGAGMIITNLFDVPKDEGSLAYMQLVELFCDGLEKVLLVRGNVSDEWASEALWRQGALMSARYILGEFERVKAESNPLSSVTLTTDPGDDVNDGCSTDKKASERQFIYLNEIRNLRAPEDVTINFGHMAILWKMDSKRDGVIDATELISFADYCNDLFRTYGSHDFKEYLQAHCVMDMYHDVFASNEYNRFSDWLCHLVSQGEKTTTFSAYPGVKFMTRDAVYHLHTFLQQYHVGDFRDQQGFLDLLQEVSERMELMTLDDEHLDDYVPVATIQLFSSSFAHYTSSLQMNSLDSTP</sequence>
<keyword evidence="3" id="KW-1185">Reference proteome</keyword>
<name>A0A7J6N0U4_PERCH</name>
<dbReference type="OrthoDB" id="10257659at2759"/>
<dbReference type="EMBL" id="JAAPAO010000012">
    <property type="protein sequence ID" value="KAF4677519.1"/>
    <property type="molecule type" value="Genomic_DNA"/>
</dbReference>
<accession>A0A7J6N0U4</accession>
<evidence type="ECO:0000313" key="2">
    <source>
        <dbReference type="EMBL" id="KAF4677519.1"/>
    </source>
</evidence>
<dbReference type="Proteomes" id="UP000591131">
    <property type="component" value="Unassembled WGS sequence"/>
</dbReference>